<dbReference type="Gene3D" id="3.10.450.160">
    <property type="entry name" value="inner membrane protein cigr"/>
    <property type="match status" value="1"/>
</dbReference>
<evidence type="ECO:0000256" key="2">
    <source>
        <dbReference type="SAM" id="SignalP"/>
    </source>
</evidence>
<organism evidence="3 4">
    <name type="scientific">Pseudorhizobium endolithicum</name>
    <dbReference type="NCBI Taxonomy" id="1191678"/>
    <lineage>
        <taxon>Bacteria</taxon>
        <taxon>Pseudomonadati</taxon>
        <taxon>Pseudomonadota</taxon>
        <taxon>Alphaproteobacteria</taxon>
        <taxon>Hyphomicrobiales</taxon>
        <taxon>Rhizobiaceae</taxon>
        <taxon>Rhizobium/Agrobacterium group</taxon>
        <taxon>Pseudorhizobium</taxon>
    </lineage>
</organism>
<feature type="chain" id="PRO_5046294756" evidence="2">
    <location>
        <begin position="22"/>
        <end position="114"/>
    </location>
</feature>
<reference evidence="3 4" key="1">
    <citation type="submission" date="2020-11" db="EMBL/GenBank/DDBJ databases">
        <authorList>
            <person name="Lassalle F."/>
        </authorList>
    </citation>
    <scope>NUCLEOTIDE SEQUENCE [LARGE SCALE GENOMIC DNA]</scope>
    <source>
        <strain evidence="3 4">JC140</strain>
    </source>
</reference>
<dbReference type="RefSeq" id="WP_142520492.1">
    <property type="nucleotide sequence ID" value="NZ_CABFWF030000001.1"/>
</dbReference>
<evidence type="ECO:0000313" key="3">
    <source>
        <dbReference type="EMBL" id="CAD7022870.1"/>
    </source>
</evidence>
<feature type="compositionally biased region" description="Basic and acidic residues" evidence="1">
    <location>
        <begin position="21"/>
        <end position="38"/>
    </location>
</feature>
<evidence type="ECO:0000256" key="1">
    <source>
        <dbReference type="SAM" id="MobiDB-lite"/>
    </source>
</evidence>
<dbReference type="Pfam" id="PF11776">
    <property type="entry name" value="RcnB"/>
    <property type="match status" value="1"/>
</dbReference>
<comment type="caution">
    <text evidence="3">The sequence shown here is derived from an EMBL/GenBank/DDBJ whole genome shotgun (WGS) entry which is preliminary data.</text>
</comment>
<sequence length="114" mass="13116">MKKFAITLLAATILAAPIAQARDDHRGPDRGRHIERSAPHHKMSPHKKVIVQKHRWSRGHRMSAGDRRRMQEVRDYRRHRLSAPPRGHRWVRVDNDFLLVGITSGIIASIIAGR</sequence>
<name>A0ABN7JAI1_9HYPH</name>
<proteinExistence type="predicted"/>
<dbReference type="EMBL" id="CABFWF030000001">
    <property type="protein sequence ID" value="CAD7022870.1"/>
    <property type="molecule type" value="Genomic_DNA"/>
</dbReference>
<accession>A0ABN7JAI1</accession>
<keyword evidence="4" id="KW-1185">Reference proteome</keyword>
<feature type="compositionally biased region" description="Basic residues" evidence="1">
    <location>
        <begin position="39"/>
        <end position="49"/>
    </location>
</feature>
<gene>
    <name evidence="3" type="ORF">REJC140_00017</name>
</gene>
<keyword evidence="2" id="KW-0732">Signal</keyword>
<protein>
    <submittedName>
        <fullName evidence="3">Membrane protein</fullName>
    </submittedName>
</protein>
<evidence type="ECO:0000313" key="4">
    <source>
        <dbReference type="Proteomes" id="UP000606921"/>
    </source>
</evidence>
<feature type="region of interest" description="Disordered" evidence="1">
    <location>
        <begin position="21"/>
        <end position="49"/>
    </location>
</feature>
<dbReference type="Proteomes" id="UP000606921">
    <property type="component" value="Unassembled WGS sequence"/>
</dbReference>
<feature type="signal peptide" evidence="2">
    <location>
        <begin position="1"/>
        <end position="21"/>
    </location>
</feature>
<dbReference type="InterPro" id="IPR024572">
    <property type="entry name" value="RcnB"/>
</dbReference>